<accession>A0A0L0G3V0</accession>
<feature type="domain" description="EF-hand" evidence="2">
    <location>
        <begin position="78"/>
        <end position="113"/>
    </location>
</feature>
<dbReference type="GeneID" id="25904746"/>
<dbReference type="Gene3D" id="1.10.238.10">
    <property type="entry name" value="EF-hand"/>
    <property type="match status" value="2"/>
</dbReference>
<dbReference type="Pfam" id="PF13499">
    <property type="entry name" value="EF-hand_7"/>
    <property type="match status" value="1"/>
</dbReference>
<gene>
    <name evidence="3" type="ORF">SARC_04242</name>
</gene>
<evidence type="ECO:0000259" key="2">
    <source>
        <dbReference type="PROSITE" id="PS50222"/>
    </source>
</evidence>
<dbReference type="EMBL" id="KQ241828">
    <property type="protein sequence ID" value="KNC83511.1"/>
    <property type="molecule type" value="Genomic_DNA"/>
</dbReference>
<dbReference type="RefSeq" id="XP_014157413.1">
    <property type="nucleotide sequence ID" value="XM_014301938.1"/>
</dbReference>
<organism evidence="3 4">
    <name type="scientific">Sphaeroforma arctica JP610</name>
    <dbReference type="NCBI Taxonomy" id="667725"/>
    <lineage>
        <taxon>Eukaryota</taxon>
        <taxon>Ichthyosporea</taxon>
        <taxon>Ichthyophonida</taxon>
        <taxon>Sphaeroforma</taxon>
    </lineage>
</organism>
<keyword evidence="4" id="KW-1185">Reference proteome</keyword>
<dbReference type="Proteomes" id="UP000054560">
    <property type="component" value="Unassembled WGS sequence"/>
</dbReference>
<dbReference type="Pfam" id="PF13202">
    <property type="entry name" value="EF-hand_5"/>
    <property type="match status" value="1"/>
</dbReference>
<protein>
    <recommendedName>
        <fullName evidence="2">EF-hand domain-containing protein</fullName>
    </recommendedName>
</protein>
<evidence type="ECO:0000256" key="1">
    <source>
        <dbReference type="ARBA" id="ARBA00022837"/>
    </source>
</evidence>
<name>A0A0L0G3V0_9EUKA</name>
<dbReference type="PROSITE" id="PS00018">
    <property type="entry name" value="EF_HAND_1"/>
    <property type="match status" value="2"/>
</dbReference>
<keyword evidence="1" id="KW-0106">Calcium</keyword>
<dbReference type="InterPro" id="IPR002048">
    <property type="entry name" value="EF_hand_dom"/>
</dbReference>
<dbReference type="OrthoDB" id="186625at2759"/>
<dbReference type="InterPro" id="IPR018247">
    <property type="entry name" value="EF_Hand_1_Ca_BS"/>
</dbReference>
<dbReference type="InterPro" id="IPR011992">
    <property type="entry name" value="EF-hand-dom_pair"/>
</dbReference>
<dbReference type="PROSITE" id="PS50222">
    <property type="entry name" value="EF_HAND_2"/>
    <property type="match status" value="2"/>
</dbReference>
<dbReference type="SUPFAM" id="SSF47473">
    <property type="entry name" value="EF-hand"/>
    <property type="match status" value="1"/>
</dbReference>
<evidence type="ECO:0000313" key="3">
    <source>
        <dbReference type="EMBL" id="KNC83511.1"/>
    </source>
</evidence>
<sequence length="114" mass="12681">MHIGSFCSLDTDDNGSISRSELRAAAETDEDCDGEISPAEMCSAVLHTGFTMFDLNHDGVLEWDEVKHFMERTLGRPVENQGVDELFSIYDKDGTGVITREAVRQRALQPKTCI</sequence>
<dbReference type="GO" id="GO:0005509">
    <property type="term" value="F:calcium ion binding"/>
    <property type="evidence" value="ECO:0007669"/>
    <property type="project" value="InterPro"/>
</dbReference>
<evidence type="ECO:0000313" key="4">
    <source>
        <dbReference type="Proteomes" id="UP000054560"/>
    </source>
</evidence>
<feature type="domain" description="EF-hand" evidence="2">
    <location>
        <begin position="41"/>
        <end position="76"/>
    </location>
</feature>
<proteinExistence type="predicted"/>
<reference evidence="3 4" key="1">
    <citation type="submission" date="2011-02" db="EMBL/GenBank/DDBJ databases">
        <title>The Genome Sequence of Sphaeroforma arctica JP610.</title>
        <authorList>
            <consortium name="The Broad Institute Genome Sequencing Platform"/>
            <person name="Russ C."/>
            <person name="Cuomo C."/>
            <person name="Young S.K."/>
            <person name="Zeng Q."/>
            <person name="Gargeya S."/>
            <person name="Alvarado L."/>
            <person name="Berlin A."/>
            <person name="Chapman S.B."/>
            <person name="Chen Z."/>
            <person name="Freedman E."/>
            <person name="Gellesch M."/>
            <person name="Goldberg J."/>
            <person name="Griggs A."/>
            <person name="Gujja S."/>
            <person name="Heilman E."/>
            <person name="Heiman D."/>
            <person name="Howarth C."/>
            <person name="Mehta T."/>
            <person name="Neiman D."/>
            <person name="Pearson M."/>
            <person name="Roberts A."/>
            <person name="Saif S."/>
            <person name="Shea T."/>
            <person name="Shenoy N."/>
            <person name="Sisk P."/>
            <person name="Stolte C."/>
            <person name="Sykes S."/>
            <person name="White J."/>
            <person name="Yandava C."/>
            <person name="Burger G."/>
            <person name="Gray M.W."/>
            <person name="Holland P.W.H."/>
            <person name="King N."/>
            <person name="Lang F.B.F."/>
            <person name="Roger A.J."/>
            <person name="Ruiz-Trillo I."/>
            <person name="Haas B."/>
            <person name="Nusbaum C."/>
            <person name="Birren B."/>
        </authorList>
    </citation>
    <scope>NUCLEOTIDE SEQUENCE [LARGE SCALE GENOMIC DNA]</scope>
    <source>
        <strain evidence="3 4">JP610</strain>
    </source>
</reference>
<dbReference type="SMART" id="SM00054">
    <property type="entry name" value="EFh"/>
    <property type="match status" value="3"/>
</dbReference>
<dbReference type="AlphaFoldDB" id="A0A0L0G3V0"/>